<name>A0A2T3ZFN8_TRIA4</name>
<evidence type="ECO:0000256" key="9">
    <source>
        <dbReference type="SAM" id="MobiDB-lite"/>
    </source>
</evidence>
<dbReference type="InterPro" id="IPR025279">
    <property type="entry name" value="NST1"/>
</dbReference>
<feature type="region of interest" description="Disordered" evidence="9">
    <location>
        <begin position="1143"/>
        <end position="1184"/>
    </location>
</feature>
<organism evidence="10 11">
    <name type="scientific">Trichoderma asperellum (strain ATCC 204424 / CBS 433.97 / NBRC 101777)</name>
    <dbReference type="NCBI Taxonomy" id="1042311"/>
    <lineage>
        <taxon>Eukaryota</taxon>
        <taxon>Fungi</taxon>
        <taxon>Dikarya</taxon>
        <taxon>Ascomycota</taxon>
        <taxon>Pezizomycotina</taxon>
        <taxon>Sordariomycetes</taxon>
        <taxon>Hypocreomycetidae</taxon>
        <taxon>Hypocreales</taxon>
        <taxon>Hypocreaceae</taxon>
        <taxon>Trichoderma</taxon>
    </lineage>
</organism>
<dbReference type="PANTHER" id="PTHR31780">
    <property type="entry name" value="STRESS RESPONSE PROTEIN NST1-RELATED"/>
    <property type="match status" value="1"/>
</dbReference>
<feature type="compositionally biased region" description="Basic residues" evidence="9">
    <location>
        <begin position="325"/>
        <end position="343"/>
    </location>
</feature>
<feature type="compositionally biased region" description="Basic and acidic residues" evidence="9">
    <location>
        <begin position="1407"/>
        <end position="1418"/>
    </location>
</feature>
<evidence type="ECO:0000256" key="4">
    <source>
        <dbReference type="ARBA" id="ARBA00020733"/>
    </source>
</evidence>
<keyword evidence="11" id="KW-1185">Reference proteome</keyword>
<dbReference type="Proteomes" id="UP000240493">
    <property type="component" value="Unassembled WGS sequence"/>
</dbReference>
<feature type="region of interest" description="Disordered" evidence="9">
    <location>
        <begin position="1382"/>
        <end position="1418"/>
    </location>
</feature>
<feature type="compositionally biased region" description="Polar residues" evidence="9">
    <location>
        <begin position="251"/>
        <end position="262"/>
    </location>
</feature>
<evidence type="ECO:0000256" key="5">
    <source>
        <dbReference type="ARBA" id="ARBA00022490"/>
    </source>
</evidence>
<evidence type="ECO:0000313" key="10">
    <source>
        <dbReference type="EMBL" id="PTB43583.1"/>
    </source>
</evidence>
<feature type="compositionally biased region" description="Basic and acidic residues" evidence="9">
    <location>
        <begin position="707"/>
        <end position="720"/>
    </location>
</feature>
<dbReference type="Pfam" id="PF13945">
    <property type="entry name" value="NST1"/>
    <property type="match status" value="1"/>
</dbReference>
<feature type="region of interest" description="Disordered" evidence="9">
    <location>
        <begin position="707"/>
        <end position="949"/>
    </location>
</feature>
<proteinExistence type="inferred from homology"/>
<feature type="region of interest" description="Disordered" evidence="9">
    <location>
        <begin position="463"/>
        <end position="523"/>
    </location>
</feature>
<dbReference type="InterPro" id="IPR051195">
    <property type="entry name" value="Fungal_stress_NST1"/>
</dbReference>
<evidence type="ECO:0000256" key="3">
    <source>
        <dbReference type="ARBA" id="ARBA00007112"/>
    </source>
</evidence>
<evidence type="ECO:0000256" key="6">
    <source>
        <dbReference type="ARBA" id="ARBA00023016"/>
    </source>
</evidence>
<feature type="compositionally biased region" description="Low complexity" evidence="9">
    <location>
        <begin position="873"/>
        <end position="891"/>
    </location>
</feature>
<feature type="region of interest" description="Disordered" evidence="9">
    <location>
        <begin position="593"/>
        <end position="638"/>
    </location>
</feature>
<keyword evidence="5 8" id="KW-0963">Cytoplasm</keyword>
<feature type="compositionally biased region" description="Low complexity" evidence="9">
    <location>
        <begin position="978"/>
        <end position="1009"/>
    </location>
</feature>
<feature type="compositionally biased region" description="Basic residues" evidence="9">
    <location>
        <begin position="721"/>
        <end position="731"/>
    </location>
</feature>
<feature type="region of interest" description="Disordered" evidence="9">
    <location>
        <begin position="286"/>
        <end position="371"/>
    </location>
</feature>
<feature type="compositionally biased region" description="Basic residues" evidence="9">
    <location>
        <begin position="230"/>
        <end position="240"/>
    </location>
</feature>
<comment type="subcellular location">
    <subcellularLocation>
        <location evidence="2 8">Cytoplasm</location>
    </subcellularLocation>
</comment>
<dbReference type="PANTHER" id="PTHR31780:SF10">
    <property type="entry name" value="LD36051P"/>
    <property type="match status" value="1"/>
</dbReference>
<feature type="compositionally biased region" description="Low complexity" evidence="9">
    <location>
        <begin position="899"/>
        <end position="914"/>
    </location>
</feature>
<feature type="compositionally biased region" description="Acidic residues" evidence="9">
    <location>
        <begin position="487"/>
        <end position="513"/>
    </location>
</feature>
<comment type="similarity">
    <text evidence="3 8">Belongs to the NST1 family.</text>
</comment>
<feature type="compositionally biased region" description="Basic residues" evidence="9">
    <location>
        <begin position="302"/>
        <end position="311"/>
    </location>
</feature>
<feature type="compositionally biased region" description="Basic and acidic residues" evidence="9">
    <location>
        <begin position="362"/>
        <end position="371"/>
    </location>
</feature>
<evidence type="ECO:0000256" key="8">
    <source>
        <dbReference type="RuleBase" id="RU049441"/>
    </source>
</evidence>
<feature type="compositionally biased region" description="Basic and acidic residues" evidence="9">
    <location>
        <begin position="739"/>
        <end position="871"/>
    </location>
</feature>
<dbReference type="STRING" id="1042311.A0A2T3ZFN8"/>
<feature type="compositionally biased region" description="Basic and acidic residues" evidence="9">
    <location>
        <begin position="514"/>
        <end position="523"/>
    </location>
</feature>
<feature type="compositionally biased region" description="Acidic residues" evidence="9">
    <location>
        <begin position="614"/>
        <end position="638"/>
    </location>
</feature>
<sequence>MNPTPSRCMQADLPSAYLVTSLTFNDAGRMFSVTASGPYLWQDYRIMSVIGVPTQSQWAYKQQTPLANNDDVVSKSMRLLYLAIKVPCPPPFRQCLRNKRPAVQSIACSSPYPIATHSTRAPRRAASQSLAQALEPGPLNTPTGVIADLTLNCGLFTMPAHHQKPAPLVPASPRNTAKYTNKDGSKFITVPKGSPSDSSSQPSTPTIAKPNSALPPPDSTGLDTSAPTVNRKKQKRRQKAAAKAAAAQAVNGHTSPALSSDKPTPAEYELVASDEDDDVCYLAEDVEPTPTANGHAIETKPSKKNKKKKKNNGASVEAEEALTSKHQHQQHNHHHHHHHRPHIYHNDGPAPATQVPRGSGMSKDKIWSTSNHEERERIKEFWLGLGEDDRKSLVKVEKDAVLKKMKEQQKHTCSCTVCGRKRTAIEEELEGLYDAYYLELEQFANQGEGPAMLPPPPRDFSIRPPRGMPGAYTRHPPARGRIVEHVGDDDEELEEAYSDDEAEDDEYSDDEPPEEFHGSPDRDVADFLTFGNSLQVKGTQLLDSLLHRYGNMDLGGILTVADDLLKNDGRRFIEMMEQLAERRMAREEDARDFARGYGHPNGSYSTPHNHPPPEDDDYEDEEEEEEEDYDDSQDEEYEDEEVYYNPSMMPSKFHTECCCQDPMTEEQRMEEGRRMFQIFAARMFEQRVLSAYKEKVAKERQEKLLEELEEESRAVDEQKAKKAKSAQKKKDKAAQRKQALAEEKARKEAEKAAEETARIEAEKKKIAEQKQKAEEKRKQKEAQKKAEEEARLKKEAERLRRIHEQKEKQAEQERKAREAKEREKKLKEEQRLKEQEAREQKEREAKERKEKQERDKREKEARAAKAKKEAQEAAEAASKQHQQQLLQQLQQAKEEKAAPKASSVQVSQTQPSQPAKRGSSQQQQPQQQHPVSLPAVLPQHPPNPASFVSPKIAVATPVIPKAPTPIRLRTASQQHGTGPASSSDSQGASAPSQSASPHSTTPAYTSPSSTERRISGSTPVTILPTGMSVTPPGLPPLKGPSPSAQFQMPMMGMQPPPGLTGHQPPPGFPGRPNHDPIFPVGFRPNPGHNMMIPPPGINSPTGRGYPPVTMPPPGFSQPTSDFPIGGQGYPMPARDGSVLTNGRQGSIGFDSSPSTPLQGFGRPAPIGRPGSIGQGYSHDKDEDTQHLGSRVLVEDDEPLGSDANGGGLRNHPPGPRTGFAAGPFIDSGFPMGHNPWAPINSPPQPFPPSTAAQPFPLPGFGSPGWGPPSGPPGFHVGSPNGMGSIRSHAQPRHVTVRLLLSQACKDLINTPSADKEGYVDLVSIKSHVEMVSGDSSISEQDLLNLCDTMGSSSNGGGSFDVKQDMLGLRRVRWVPDTDEGLNPHFRAVGAPGEIGSPLTSPGKRRREKTEESPSRRKNLLERLGVTNGPSADYRPRPVTTADHIEQPSINTILDLMDRTSRQSNTIKSHRKGVSENFGLSFSREDTATDDTNKLDTWVGFYNPRTNDRRSLGP</sequence>
<dbReference type="OrthoDB" id="21629at2759"/>
<dbReference type="EMBL" id="KZ679259">
    <property type="protein sequence ID" value="PTB43583.1"/>
    <property type="molecule type" value="Genomic_DNA"/>
</dbReference>
<reference evidence="10 11" key="1">
    <citation type="submission" date="2016-07" db="EMBL/GenBank/DDBJ databases">
        <title>Multiple horizontal gene transfer events from other fungi enriched the ability of initially mycotrophic Trichoderma (Ascomycota) to feed on dead plant biomass.</title>
        <authorList>
            <consortium name="DOE Joint Genome Institute"/>
            <person name="Aerts A."/>
            <person name="Atanasova L."/>
            <person name="Chenthamara K."/>
            <person name="Zhang J."/>
            <person name="Grujic M."/>
            <person name="Henrissat B."/>
            <person name="Kuo A."/>
            <person name="Salamov A."/>
            <person name="Lipzen A."/>
            <person name="Labutti K."/>
            <person name="Barry K."/>
            <person name="Miao Y."/>
            <person name="Rahimi M.J."/>
            <person name="Shen Q."/>
            <person name="Grigoriev I.V."/>
            <person name="Kubicek C.P."/>
            <person name="Druzhinina I.S."/>
        </authorList>
    </citation>
    <scope>NUCLEOTIDE SEQUENCE [LARGE SCALE GENOMIC DNA]</scope>
    <source>
        <strain evidence="10 11">CBS 433.97</strain>
    </source>
</reference>
<accession>A0A2T3ZFN8</accession>
<gene>
    <name evidence="10" type="ORF">M441DRAFT_45518</name>
</gene>
<feature type="region of interest" description="Disordered" evidence="9">
    <location>
        <begin position="964"/>
        <end position="1041"/>
    </location>
</feature>
<evidence type="ECO:0000313" key="11">
    <source>
        <dbReference type="Proteomes" id="UP000240493"/>
    </source>
</evidence>
<keyword evidence="7 8" id="KW-0175">Coiled coil</keyword>
<feature type="region of interest" description="Disordered" evidence="9">
    <location>
        <begin position="164"/>
        <end position="263"/>
    </location>
</feature>
<evidence type="ECO:0000256" key="1">
    <source>
        <dbReference type="ARBA" id="ARBA00002545"/>
    </source>
</evidence>
<comment type="function">
    <text evidence="1 8">May act as a negative regulator of salt tolerance.</text>
</comment>
<evidence type="ECO:0000256" key="7">
    <source>
        <dbReference type="ARBA" id="ARBA00023054"/>
    </source>
</evidence>
<keyword evidence="6 8" id="KW-0346">Stress response</keyword>
<protein>
    <recommendedName>
        <fullName evidence="4 8">Stress response protein NST1</fullName>
    </recommendedName>
</protein>
<feature type="compositionally biased region" description="Low complexity" evidence="9">
    <location>
        <begin position="191"/>
        <end position="205"/>
    </location>
</feature>
<evidence type="ECO:0000256" key="2">
    <source>
        <dbReference type="ARBA" id="ARBA00004496"/>
    </source>
</evidence>
<feature type="compositionally biased region" description="Polar residues" evidence="9">
    <location>
        <begin position="1143"/>
        <end position="1157"/>
    </location>
</feature>
<dbReference type="GO" id="GO:0005737">
    <property type="term" value="C:cytoplasm"/>
    <property type="evidence" value="ECO:0007669"/>
    <property type="project" value="UniProtKB-SubCell"/>
</dbReference>